<feature type="compositionally biased region" description="Basic and acidic residues" evidence="7">
    <location>
        <begin position="1"/>
        <end position="29"/>
    </location>
</feature>
<gene>
    <name evidence="11" type="ORF">EB796_020926</name>
</gene>
<dbReference type="GO" id="GO:0005415">
    <property type="term" value="F:nucleoside:sodium symporter activity"/>
    <property type="evidence" value="ECO:0007669"/>
    <property type="project" value="TreeGrafter"/>
</dbReference>
<feature type="transmembrane region" description="Helical" evidence="8">
    <location>
        <begin position="137"/>
        <end position="157"/>
    </location>
</feature>
<organism evidence="11 12">
    <name type="scientific">Bugula neritina</name>
    <name type="common">Brown bryozoan</name>
    <name type="synonym">Sertularia neritina</name>
    <dbReference type="NCBI Taxonomy" id="10212"/>
    <lineage>
        <taxon>Eukaryota</taxon>
        <taxon>Metazoa</taxon>
        <taxon>Spiralia</taxon>
        <taxon>Lophotrochozoa</taxon>
        <taxon>Bryozoa</taxon>
        <taxon>Gymnolaemata</taxon>
        <taxon>Cheilostomatida</taxon>
        <taxon>Flustrina</taxon>
        <taxon>Buguloidea</taxon>
        <taxon>Bugulidae</taxon>
        <taxon>Bugula</taxon>
    </lineage>
</organism>
<feature type="transmembrane region" description="Helical" evidence="8">
    <location>
        <begin position="406"/>
        <end position="428"/>
    </location>
</feature>
<evidence type="ECO:0000259" key="10">
    <source>
        <dbReference type="Pfam" id="PF07662"/>
    </source>
</evidence>
<dbReference type="InterPro" id="IPR002668">
    <property type="entry name" value="CNT_N_dom"/>
</dbReference>
<sequence>MSSKEYELTDVKVEGEKETDLERLKRDGSPDSGMENSAYIQSTETLEPVEVDGVPAPVAKKDKDSFESDSDMSDDENIGCCAAAASGATNAISSWYKENSSLVGYVGGAILLALWVAYFIGAMYYNFQYGFDSSNESAIRLIAINVLAVFCVIYWAIKKYCGRQIWKGCLKPCVSVISTFCNKHWNILQWVIGFILLAALVIVLAVDVGMNAPQNLVSLIGMAVYIGLFYIFSKHPAKVNWRPVILGLLLQFIFAYLILRTCVGYLVFKWMGDRMQEFLKHSDAGAIMVFGENYTDHFFAFKVLPVVIFFSTVIGMLYYLGVMQIVIQKVAWLMQVTMGTTAGESLSAAGNIFVGQTEAPLMIKPLLTDMTKSELHAVMTGGFATIAGSVLATYILFGAASSGASASIKLVANIAANLIAFLALLEFINQTLRWFGAQVGLKGPDRPELTFELICSYLLWPFAWIMGTPAVDCKRVAELIGIKTFANEFLAYERLSNLIKNRAIVQSWEATDNNTVLYNSIQNCFFLGNSTVSVVESECFPIISARGETIAVYALCGFANLGSIGIMLGGLGAMAPSRKKDIAAIVVRAMIAGNVACFMTACIAGLLSIPGALNPETCGTL</sequence>
<dbReference type="PANTHER" id="PTHR10590">
    <property type="entry name" value="SODIUM/NUCLEOSIDE COTRANSPORTER"/>
    <property type="match status" value="1"/>
</dbReference>
<feature type="region of interest" description="Disordered" evidence="7">
    <location>
        <begin position="1"/>
        <end position="74"/>
    </location>
</feature>
<accession>A0A7J7J3I8</accession>
<evidence type="ECO:0000256" key="4">
    <source>
        <dbReference type="ARBA" id="ARBA00022692"/>
    </source>
</evidence>
<evidence type="ECO:0000256" key="5">
    <source>
        <dbReference type="ARBA" id="ARBA00022989"/>
    </source>
</evidence>
<evidence type="ECO:0000256" key="7">
    <source>
        <dbReference type="SAM" id="MobiDB-lite"/>
    </source>
</evidence>
<feature type="transmembrane region" description="Helical" evidence="8">
    <location>
        <begin position="244"/>
        <end position="268"/>
    </location>
</feature>
<feature type="transmembrane region" description="Helical" evidence="8">
    <location>
        <begin position="377"/>
        <end position="400"/>
    </location>
</feature>
<comment type="similarity">
    <text evidence="2">Belongs to the concentrative nucleoside transporter (CNT) (TC 2.A.41) family.</text>
</comment>
<reference evidence="11" key="1">
    <citation type="submission" date="2020-06" db="EMBL/GenBank/DDBJ databases">
        <title>Draft genome of Bugula neritina, a colonial animal packing powerful symbionts and potential medicines.</title>
        <authorList>
            <person name="Rayko M."/>
        </authorList>
    </citation>
    <scope>NUCLEOTIDE SEQUENCE [LARGE SCALE GENOMIC DNA]</scope>
    <source>
        <strain evidence="11">Kwan_BN1</strain>
    </source>
</reference>
<dbReference type="AlphaFoldDB" id="A0A7J7J3I8"/>
<comment type="subcellular location">
    <subcellularLocation>
        <location evidence="1">Cell membrane</location>
        <topology evidence="1">Multi-pass membrane protein</topology>
    </subcellularLocation>
</comment>
<dbReference type="InterPro" id="IPR011657">
    <property type="entry name" value="CNT_C_dom"/>
</dbReference>
<dbReference type="Pfam" id="PF01773">
    <property type="entry name" value="Nucleos_tra2_N"/>
    <property type="match status" value="1"/>
</dbReference>
<evidence type="ECO:0000259" key="9">
    <source>
        <dbReference type="Pfam" id="PF01773"/>
    </source>
</evidence>
<feature type="domain" description="Concentrative nucleoside transporter C-terminal" evidence="10">
    <location>
        <begin position="396"/>
        <end position="605"/>
    </location>
</feature>
<feature type="compositionally biased region" description="Polar residues" evidence="7">
    <location>
        <begin position="34"/>
        <end position="45"/>
    </location>
</feature>
<keyword evidence="5 8" id="KW-1133">Transmembrane helix</keyword>
<dbReference type="EMBL" id="VXIV02003146">
    <property type="protein sequence ID" value="KAF6020770.1"/>
    <property type="molecule type" value="Genomic_DNA"/>
</dbReference>
<proteinExistence type="inferred from homology"/>
<dbReference type="Pfam" id="PF07662">
    <property type="entry name" value="Nucleos_tra2_C"/>
    <property type="match status" value="1"/>
</dbReference>
<feature type="transmembrane region" description="Helical" evidence="8">
    <location>
        <begin position="550"/>
        <end position="573"/>
    </location>
</feature>
<dbReference type="OrthoDB" id="6075923at2759"/>
<evidence type="ECO:0008006" key="13">
    <source>
        <dbReference type="Google" id="ProtNLM"/>
    </source>
</evidence>
<dbReference type="PANTHER" id="PTHR10590:SF4">
    <property type="entry name" value="SOLUTE CARRIER FAMILY 28 MEMBER 3"/>
    <property type="match status" value="1"/>
</dbReference>
<dbReference type="InterPro" id="IPR008276">
    <property type="entry name" value="C_nuclsd_transpt"/>
</dbReference>
<feature type="transmembrane region" description="Helical" evidence="8">
    <location>
        <begin position="102"/>
        <end position="125"/>
    </location>
</feature>
<evidence type="ECO:0000256" key="6">
    <source>
        <dbReference type="ARBA" id="ARBA00023136"/>
    </source>
</evidence>
<comment type="caution">
    <text evidence="11">The sequence shown here is derived from an EMBL/GenBank/DDBJ whole genome shotgun (WGS) entry which is preliminary data.</text>
</comment>
<dbReference type="GO" id="GO:0005886">
    <property type="term" value="C:plasma membrane"/>
    <property type="evidence" value="ECO:0007669"/>
    <property type="project" value="UniProtKB-SubCell"/>
</dbReference>
<evidence type="ECO:0000256" key="2">
    <source>
        <dbReference type="ARBA" id="ARBA00009033"/>
    </source>
</evidence>
<evidence type="ECO:0000313" key="11">
    <source>
        <dbReference type="EMBL" id="KAF6020770.1"/>
    </source>
</evidence>
<evidence type="ECO:0000256" key="1">
    <source>
        <dbReference type="ARBA" id="ARBA00004651"/>
    </source>
</evidence>
<name>A0A7J7J3I8_BUGNE</name>
<keyword evidence="6 8" id="KW-0472">Membrane</keyword>
<feature type="transmembrane region" description="Helical" evidence="8">
    <location>
        <begin position="298"/>
        <end position="320"/>
    </location>
</feature>
<feature type="domain" description="Concentrative nucleoside transporter N-terminal" evidence="9">
    <location>
        <begin position="220"/>
        <end position="292"/>
    </location>
</feature>
<feature type="transmembrane region" description="Helical" evidence="8">
    <location>
        <begin position="585"/>
        <end position="607"/>
    </location>
</feature>
<keyword evidence="3" id="KW-1003">Cell membrane</keyword>
<evidence type="ECO:0000256" key="8">
    <source>
        <dbReference type="SAM" id="Phobius"/>
    </source>
</evidence>
<feature type="transmembrane region" description="Helical" evidence="8">
    <location>
        <begin position="187"/>
        <end position="206"/>
    </location>
</feature>
<keyword evidence="12" id="KW-1185">Reference proteome</keyword>
<protein>
    <recommendedName>
        <fullName evidence="13">Sodium/nucleoside cotransporter</fullName>
    </recommendedName>
</protein>
<evidence type="ECO:0000313" key="12">
    <source>
        <dbReference type="Proteomes" id="UP000593567"/>
    </source>
</evidence>
<keyword evidence="4 8" id="KW-0812">Transmembrane</keyword>
<evidence type="ECO:0000256" key="3">
    <source>
        <dbReference type="ARBA" id="ARBA00022475"/>
    </source>
</evidence>
<dbReference type="Proteomes" id="UP000593567">
    <property type="component" value="Unassembled WGS sequence"/>
</dbReference>
<feature type="transmembrane region" description="Helical" evidence="8">
    <location>
        <begin position="212"/>
        <end position="232"/>
    </location>
</feature>